<dbReference type="GO" id="GO:0030170">
    <property type="term" value="F:pyridoxal phosphate binding"/>
    <property type="evidence" value="ECO:0007669"/>
    <property type="project" value="InterPro"/>
</dbReference>
<dbReference type="GO" id="GO:0019544">
    <property type="term" value="P:L-arginine catabolic process to L-glutamate"/>
    <property type="evidence" value="ECO:0007669"/>
    <property type="project" value="TreeGrafter"/>
</dbReference>
<comment type="pathway">
    <text evidence="3">Amino-acid biosynthesis; L-proline biosynthesis; L-glutamate 5-semialdehyde from L-ornithine: step 1/1.</text>
</comment>
<keyword evidence="3" id="KW-0663">Pyridoxal phosphate</keyword>
<dbReference type="AlphaFoldDB" id="A0A0C3D7R3"/>
<comment type="cofactor">
    <cofactor evidence="1 3">
        <name>pyridoxal 5'-phosphate</name>
        <dbReference type="ChEBI" id="CHEBI:597326"/>
    </cofactor>
</comment>
<name>A0A0C3D7R3_9AGAM</name>
<comment type="catalytic activity">
    <reaction evidence="3">
        <text>a 2-oxocarboxylate + L-ornithine = L-glutamate 5-semialdehyde + an L-alpha-amino acid</text>
        <dbReference type="Rhea" id="RHEA:13877"/>
        <dbReference type="ChEBI" id="CHEBI:35179"/>
        <dbReference type="ChEBI" id="CHEBI:46911"/>
        <dbReference type="ChEBI" id="CHEBI:58066"/>
        <dbReference type="ChEBI" id="CHEBI:59869"/>
        <dbReference type="EC" id="2.6.1.13"/>
    </reaction>
</comment>
<keyword evidence="3" id="KW-0032">Aminotransferase</keyword>
<reference evidence="5" key="2">
    <citation type="submission" date="2015-01" db="EMBL/GenBank/DDBJ databases">
        <title>Evolutionary Origins and Diversification of the Mycorrhizal Mutualists.</title>
        <authorList>
            <consortium name="DOE Joint Genome Institute"/>
            <consortium name="Mycorrhizal Genomics Consortium"/>
            <person name="Kohler A."/>
            <person name="Kuo A."/>
            <person name="Nagy L.G."/>
            <person name="Floudas D."/>
            <person name="Copeland A."/>
            <person name="Barry K.W."/>
            <person name="Cichocki N."/>
            <person name="Veneault-Fourrey C."/>
            <person name="LaButti K."/>
            <person name="Lindquist E.A."/>
            <person name="Lipzen A."/>
            <person name="Lundell T."/>
            <person name="Morin E."/>
            <person name="Murat C."/>
            <person name="Riley R."/>
            <person name="Ohm R."/>
            <person name="Sun H."/>
            <person name="Tunlid A."/>
            <person name="Henrissat B."/>
            <person name="Grigoriev I.V."/>
            <person name="Hibbett D.S."/>
            <person name="Martin F."/>
        </authorList>
    </citation>
    <scope>NUCLEOTIDE SEQUENCE [LARGE SCALE GENOMIC DNA]</scope>
    <source>
        <strain evidence="5">Foug A</strain>
    </source>
</reference>
<proteinExistence type="inferred from homology"/>
<evidence type="ECO:0000313" key="4">
    <source>
        <dbReference type="EMBL" id="KIM52101.1"/>
    </source>
</evidence>
<sequence length="154" mass="16797">MSTDPDSFGPYLEGIGLTFHDNGETWTIHYGVIEDLKHALDLHGKHVAAFLVEPIQGKAGVTSKMLCCEHAQIRPDIVLPGKVLSGGVYPVSAVLADQEVMYCICPGEYGSTYGGEDLRKAVNIIAKCLNNLDRLNDIPGEVESEKGYKDMFIN</sequence>
<dbReference type="Proteomes" id="UP000053989">
    <property type="component" value="Unassembled WGS sequence"/>
</dbReference>
<evidence type="ECO:0000256" key="1">
    <source>
        <dbReference type="ARBA" id="ARBA00001933"/>
    </source>
</evidence>
<dbReference type="GO" id="GO:0055129">
    <property type="term" value="P:L-proline biosynthetic process"/>
    <property type="evidence" value="ECO:0007669"/>
    <property type="project" value="UniProtKB-UniPathway"/>
</dbReference>
<dbReference type="SUPFAM" id="SSF53383">
    <property type="entry name" value="PLP-dependent transferases"/>
    <property type="match status" value="1"/>
</dbReference>
<organism evidence="4 5">
    <name type="scientific">Scleroderma citrinum Foug A</name>
    <dbReference type="NCBI Taxonomy" id="1036808"/>
    <lineage>
        <taxon>Eukaryota</taxon>
        <taxon>Fungi</taxon>
        <taxon>Dikarya</taxon>
        <taxon>Basidiomycota</taxon>
        <taxon>Agaricomycotina</taxon>
        <taxon>Agaricomycetes</taxon>
        <taxon>Agaricomycetidae</taxon>
        <taxon>Boletales</taxon>
        <taxon>Sclerodermatineae</taxon>
        <taxon>Sclerodermataceae</taxon>
        <taxon>Scleroderma</taxon>
    </lineage>
</organism>
<dbReference type="GO" id="GO:0005737">
    <property type="term" value="C:cytoplasm"/>
    <property type="evidence" value="ECO:0007669"/>
    <property type="project" value="TreeGrafter"/>
</dbReference>
<dbReference type="GO" id="GO:0004587">
    <property type="term" value="F:ornithine aminotransferase activity"/>
    <property type="evidence" value="ECO:0007669"/>
    <property type="project" value="UniProtKB-EC"/>
</dbReference>
<protein>
    <recommendedName>
        <fullName evidence="3">Ornithine aminotransferase</fullName>
        <ecNumber evidence="3">2.6.1.13</ecNumber>
    </recommendedName>
</protein>
<evidence type="ECO:0000256" key="2">
    <source>
        <dbReference type="ARBA" id="ARBA00008954"/>
    </source>
</evidence>
<evidence type="ECO:0000256" key="3">
    <source>
        <dbReference type="RuleBase" id="RU365036"/>
    </source>
</evidence>
<dbReference type="PANTHER" id="PTHR11986">
    <property type="entry name" value="AMINOTRANSFERASE CLASS III"/>
    <property type="match status" value="1"/>
</dbReference>
<dbReference type="HOGENOM" id="CLU_1705300_0_0_1"/>
<evidence type="ECO:0000313" key="5">
    <source>
        <dbReference type="Proteomes" id="UP000053989"/>
    </source>
</evidence>
<dbReference type="InterPro" id="IPR005814">
    <property type="entry name" value="Aminotrans_3"/>
</dbReference>
<reference evidence="4 5" key="1">
    <citation type="submission" date="2014-04" db="EMBL/GenBank/DDBJ databases">
        <authorList>
            <consortium name="DOE Joint Genome Institute"/>
            <person name="Kuo A."/>
            <person name="Kohler A."/>
            <person name="Nagy L.G."/>
            <person name="Floudas D."/>
            <person name="Copeland A."/>
            <person name="Barry K.W."/>
            <person name="Cichocki N."/>
            <person name="Veneault-Fourrey C."/>
            <person name="LaButti K."/>
            <person name="Lindquist E.A."/>
            <person name="Lipzen A."/>
            <person name="Lundell T."/>
            <person name="Morin E."/>
            <person name="Murat C."/>
            <person name="Sun H."/>
            <person name="Tunlid A."/>
            <person name="Henrissat B."/>
            <person name="Grigoriev I.V."/>
            <person name="Hibbett D.S."/>
            <person name="Martin F."/>
            <person name="Nordberg H.P."/>
            <person name="Cantor M.N."/>
            <person name="Hua S.X."/>
        </authorList>
    </citation>
    <scope>NUCLEOTIDE SEQUENCE [LARGE SCALE GENOMIC DNA]</scope>
    <source>
        <strain evidence="4 5">Foug A</strain>
    </source>
</reference>
<comment type="similarity">
    <text evidence="2 3">Belongs to the class-III pyridoxal-phosphate-dependent aminotransferase family.</text>
</comment>
<dbReference type="InterPro" id="IPR050103">
    <property type="entry name" value="Class-III_PLP-dep_AT"/>
</dbReference>
<dbReference type="GO" id="GO:0042802">
    <property type="term" value="F:identical protein binding"/>
    <property type="evidence" value="ECO:0007669"/>
    <property type="project" value="TreeGrafter"/>
</dbReference>
<dbReference type="UniPathway" id="UPA00098">
    <property type="reaction ID" value="UER00358"/>
</dbReference>
<keyword evidence="5" id="KW-1185">Reference proteome</keyword>
<dbReference type="PANTHER" id="PTHR11986:SF18">
    <property type="entry name" value="ORNITHINE AMINOTRANSFERASE, MITOCHONDRIAL"/>
    <property type="match status" value="1"/>
</dbReference>
<keyword evidence="3" id="KW-0808">Transferase</keyword>
<dbReference type="Pfam" id="PF00202">
    <property type="entry name" value="Aminotran_3"/>
    <property type="match status" value="1"/>
</dbReference>
<dbReference type="InParanoid" id="A0A0C3D7R3"/>
<accession>A0A0C3D7R3</accession>
<dbReference type="EC" id="2.6.1.13" evidence="3"/>
<dbReference type="InterPro" id="IPR015421">
    <property type="entry name" value="PyrdxlP-dep_Trfase_major"/>
</dbReference>
<dbReference type="Gene3D" id="3.40.640.10">
    <property type="entry name" value="Type I PLP-dependent aspartate aminotransferase-like (Major domain)"/>
    <property type="match status" value="2"/>
</dbReference>
<dbReference type="GO" id="GO:0010121">
    <property type="term" value="P:L-arginine catabolic process to proline via ornithine"/>
    <property type="evidence" value="ECO:0007669"/>
    <property type="project" value="TreeGrafter"/>
</dbReference>
<dbReference type="STRING" id="1036808.A0A0C3D7R3"/>
<gene>
    <name evidence="4" type="ORF">SCLCIDRAFT_32906</name>
</gene>
<dbReference type="OrthoDB" id="3009699at2759"/>
<dbReference type="EMBL" id="KN822224">
    <property type="protein sequence ID" value="KIM52101.1"/>
    <property type="molecule type" value="Genomic_DNA"/>
</dbReference>
<dbReference type="InterPro" id="IPR015424">
    <property type="entry name" value="PyrdxlP-dep_Trfase"/>
</dbReference>